<dbReference type="RefSeq" id="WP_226539454.1">
    <property type="nucleotide sequence ID" value="NZ_JAJAPW010000001.1"/>
</dbReference>
<protein>
    <submittedName>
        <fullName evidence="2">Uncharacterized protein</fullName>
    </submittedName>
</protein>
<gene>
    <name evidence="2" type="ORF">LG649_00010</name>
</gene>
<dbReference type="InterPro" id="IPR014717">
    <property type="entry name" value="Transl_elong_EF1B/ribsomal_bS6"/>
</dbReference>
<evidence type="ECO:0000313" key="2">
    <source>
        <dbReference type="EMBL" id="MCB4797212.1"/>
    </source>
</evidence>
<reference evidence="2" key="1">
    <citation type="submission" date="2021-10" db="EMBL/GenBank/DDBJ databases">
        <title>Tamlana sargassums sp. nov., and Tamlana laminarinivorans sp. nov., two new bacteria isolated from the brown alga.</title>
        <authorList>
            <person name="Li J."/>
        </authorList>
    </citation>
    <scope>NUCLEOTIDE SEQUENCE</scope>
    <source>
        <strain evidence="2">PT2-4</strain>
    </source>
</reference>
<dbReference type="Proteomes" id="UP001139199">
    <property type="component" value="Unassembled WGS sequence"/>
</dbReference>
<keyword evidence="1" id="KW-0812">Transmembrane</keyword>
<accession>A0A9X1HYY7</accession>
<dbReference type="Gene3D" id="3.30.70.60">
    <property type="match status" value="1"/>
</dbReference>
<dbReference type="AlphaFoldDB" id="A0A9X1HYY7"/>
<keyword evidence="1" id="KW-1133">Transmembrane helix</keyword>
<dbReference type="EMBL" id="JAJAPW010000001">
    <property type="protein sequence ID" value="MCB4797212.1"/>
    <property type="molecule type" value="Genomic_DNA"/>
</dbReference>
<evidence type="ECO:0000313" key="3">
    <source>
        <dbReference type="Proteomes" id="UP001139199"/>
    </source>
</evidence>
<evidence type="ECO:0000256" key="1">
    <source>
        <dbReference type="SAM" id="Phobius"/>
    </source>
</evidence>
<comment type="caution">
    <text evidence="2">The sequence shown here is derived from an EMBL/GenBank/DDBJ whole genome shotgun (WGS) entry which is preliminary data.</text>
</comment>
<organism evidence="2 3">
    <name type="scientific">Neotamlana laminarinivorans</name>
    <dbReference type="NCBI Taxonomy" id="2883124"/>
    <lineage>
        <taxon>Bacteria</taxon>
        <taxon>Pseudomonadati</taxon>
        <taxon>Bacteroidota</taxon>
        <taxon>Flavobacteriia</taxon>
        <taxon>Flavobacteriales</taxon>
        <taxon>Flavobacteriaceae</taxon>
        <taxon>Neotamlana</taxon>
    </lineage>
</organism>
<keyword evidence="3" id="KW-1185">Reference proteome</keyword>
<name>A0A9X1HYY7_9FLAO</name>
<sequence>MTNRNRIILAVSGFIITLFLCYKFAFSKTINLVYTHEKLVQSETLFENTPHQIFLLKQKQKYYDSLLTKYQLNEHSIQHSLLNTINRYADSHEFSIVEFNEPHITRDNNLTVKVFKFTLNGNYNSIMTLIYNIEQHTKLGEVINIHFEVKKNFRTGQKYLLAHVLLKTFER</sequence>
<keyword evidence="1" id="KW-0472">Membrane</keyword>
<proteinExistence type="predicted"/>
<feature type="transmembrane region" description="Helical" evidence="1">
    <location>
        <begin position="7"/>
        <end position="26"/>
    </location>
</feature>